<feature type="transmembrane region" description="Helical" evidence="1">
    <location>
        <begin position="6"/>
        <end position="27"/>
    </location>
</feature>
<evidence type="ECO:0000256" key="1">
    <source>
        <dbReference type="SAM" id="Phobius"/>
    </source>
</evidence>
<evidence type="ECO:0000313" key="2">
    <source>
        <dbReference type="EMBL" id="SNX67019.1"/>
    </source>
</evidence>
<dbReference type="AlphaFoldDB" id="A0A285CHN6"/>
<evidence type="ECO:0000313" key="3">
    <source>
        <dbReference type="Proteomes" id="UP000219546"/>
    </source>
</evidence>
<keyword evidence="1" id="KW-0812">Transmembrane</keyword>
<name>A0A285CHN6_9BACI</name>
<accession>A0A285CHN6</accession>
<keyword evidence="1" id="KW-0472">Membrane</keyword>
<proteinExistence type="predicted"/>
<feature type="transmembrane region" description="Helical" evidence="1">
    <location>
        <begin position="48"/>
        <end position="69"/>
    </location>
</feature>
<sequence>MFIPTWFFYVCYGFGAILFISAVFTMVTGNTVLMGKLRHSVTNQKKAATALSIYLVVSAIIVSSIPLFAARIGRGAGFIFIAYLLFSGIFWYIFQSKWVGPISKQQPRR</sequence>
<gene>
    <name evidence="2" type="ORF">SAMN05877753_101333</name>
</gene>
<protein>
    <submittedName>
        <fullName evidence="2">Uncharacterized protein</fullName>
    </submittedName>
</protein>
<keyword evidence="1" id="KW-1133">Transmembrane helix</keyword>
<keyword evidence="3" id="KW-1185">Reference proteome</keyword>
<feature type="transmembrane region" description="Helical" evidence="1">
    <location>
        <begin position="75"/>
        <end position="94"/>
    </location>
</feature>
<dbReference type="RefSeq" id="WP_097156850.1">
    <property type="nucleotide sequence ID" value="NZ_JBEPMQ010000003.1"/>
</dbReference>
<dbReference type="EMBL" id="OAOP01000001">
    <property type="protein sequence ID" value="SNX67019.1"/>
    <property type="molecule type" value="Genomic_DNA"/>
</dbReference>
<reference evidence="2 3" key="1">
    <citation type="submission" date="2017-08" db="EMBL/GenBank/DDBJ databases">
        <authorList>
            <person name="de Groot N.N."/>
        </authorList>
    </citation>
    <scope>NUCLEOTIDE SEQUENCE [LARGE SCALE GENOMIC DNA]</scope>
    <source>
        <strain evidence="2 3">JC228</strain>
    </source>
</reference>
<organism evidence="2 3">
    <name type="scientific">Bacillus oleivorans</name>
    <dbReference type="NCBI Taxonomy" id="1448271"/>
    <lineage>
        <taxon>Bacteria</taxon>
        <taxon>Bacillati</taxon>
        <taxon>Bacillota</taxon>
        <taxon>Bacilli</taxon>
        <taxon>Bacillales</taxon>
        <taxon>Bacillaceae</taxon>
        <taxon>Bacillus</taxon>
    </lineage>
</organism>
<dbReference type="Proteomes" id="UP000219546">
    <property type="component" value="Unassembled WGS sequence"/>
</dbReference>